<dbReference type="KEGG" id="alus:STSP2_03146"/>
<gene>
    <name evidence="1" type="ORF">STSP2_03146</name>
</gene>
<dbReference type="AlphaFoldDB" id="A0A1U9NR01"/>
<dbReference type="EMBL" id="CP019791">
    <property type="protein sequence ID" value="AQT69946.1"/>
    <property type="molecule type" value="Genomic_DNA"/>
</dbReference>
<protein>
    <submittedName>
        <fullName evidence="1">Bacteriophage protein gp37</fullName>
    </submittedName>
</protein>
<dbReference type="RefSeq" id="WP_146663581.1">
    <property type="nucleotide sequence ID" value="NZ_CP019791.1"/>
</dbReference>
<name>A0A1U9NR01_9BACT</name>
<accession>A0A1U9NR01</accession>
<evidence type="ECO:0000313" key="1">
    <source>
        <dbReference type="EMBL" id="AQT69946.1"/>
    </source>
</evidence>
<evidence type="ECO:0000313" key="2">
    <source>
        <dbReference type="Proteomes" id="UP000189674"/>
    </source>
</evidence>
<dbReference type="STRING" id="1936003.STSP2_03146"/>
<dbReference type="InterPro" id="IPR011101">
    <property type="entry name" value="DUF5131"/>
</dbReference>
<keyword evidence="2" id="KW-1185">Reference proteome</keyword>
<dbReference type="Pfam" id="PF07505">
    <property type="entry name" value="DUF5131"/>
    <property type="match status" value="1"/>
</dbReference>
<reference evidence="2" key="1">
    <citation type="submission" date="2017-02" db="EMBL/GenBank/DDBJ databases">
        <title>Comparative genomics and description of representatives of a novel lineage of planctomycetes thriving in anoxic sediments.</title>
        <authorList>
            <person name="Spring S."/>
            <person name="Bunk B."/>
            <person name="Sproer C."/>
        </authorList>
    </citation>
    <scope>NUCLEOTIDE SEQUENCE [LARGE SCALE GENOMIC DNA]</scope>
    <source>
        <strain evidence="2">ST-NAGAB-D1</strain>
    </source>
</reference>
<dbReference type="Proteomes" id="UP000189674">
    <property type="component" value="Chromosome"/>
</dbReference>
<dbReference type="OrthoDB" id="9787478at2"/>
<proteinExistence type="predicted"/>
<organism evidence="1 2">
    <name type="scientific">Anaerohalosphaera lusitana</name>
    <dbReference type="NCBI Taxonomy" id="1936003"/>
    <lineage>
        <taxon>Bacteria</taxon>
        <taxon>Pseudomonadati</taxon>
        <taxon>Planctomycetota</taxon>
        <taxon>Phycisphaerae</taxon>
        <taxon>Sedimentisphaerales</taxon>
        <taxon>Anaerohalosphaeraceae</taxon>
        <taxon>Anaerohalosphaera</taxon>
    </lineage>
</organism>
<sequence>MTKSKIEWTDQTWNPVVGCSRISEGCQNCYAERMAGRLANMNVPQYKQVVLFEDIANSRLSPEIKVTGWNGATAFVESALQKPLHWKKPRMIFVCSMGDLFHESVPFEWIDKVFAVMDLCPQHTFQVLTKRAARMREYFKSVKELPVGSPRDMAIFDGWRAVYGTKLNERLWPLPNVWLGVTAENQTRADERIPELLRCPAVVRFVSVEPMLGAVVMPEDGTACEFCGRNYESVTVDCGDWCEEFCAKCRDYDPDAVSTIITNHLGDGQSHINWVICGGESGPGARPLHPNWVRGLRDQCSEAGVPFLFKQWGGANKKKAGRLLDGVLHDEFPEVKV</sequence>